<dbReference type="InterPro" id="IPR011990">
    <property type="entry name" value="TPR-like_helical_dom_sf"/>
</dbReference>
<dbReference type="SUPFAM" id="SSF48452">
    <property type="entry name" value="TPR-like"/>
    <property type="match status" value="2"/>
</dbReference>
<dbReference type="PANTHER" id="PTHR44874">
    <property type="entry name" value="TETRATRICOPEPTIDE REPEAT PROTEIN 34"/>
    <property type="match status" value="1"/>
</dbReference>
<dbReference type="SMART" id="SM00028">
    <property type="entry name" value="TPR"/>
    <property type="match status" value="10"/>
</dbReference>
<evidence type="ECO:0000313" key="1">
    <source>
        <dbReference type="Ensembl" id="ENSBJAP00000011503.1"/>
    </source>
</evidence>
<evidence type="ECO:0000313" key="2">
    <source>
        <dbReference type="Proteomes" id="UP000694555"/>
    </source>
</evidence>
<keyword evidence="2" id="KW-1185">Reference proteome</keyword>
<dbReference type="Proteomes" id="UP000694555">
    <property type="component" value="Unplaced"/>
</dbReference>
<dbReference type="InterPro" id="IPR019734">
    <property type="entry name" value="TPR_rpt"/>
</dbReference>
<reference evidence="1" key="2">
    <citation type="submission" date="2025-09" db="UniProtKB">
        <authorList>
            <consortium name="Ensembl"/>
        </authorList>
    </citation>
    <scope>IDENTIFICATION</scope>
</reference>
<proteinExistence type="predicted"/>
<dbReference type="PANTHER" id="PTHR44874:SF1">
    <property type="entry name" value="TETRATRICOPEPTIDE REPEAT PROTEIN 34"/>
    <property type="match status" value="1"/>
</dbReference>
<organism evidence="1 2">
    <name type="scientific">Buteo japonicus</name>
    <dbReference type="NCBI Taxonomy" id="224669"/>
    <lineage>
        <taxon>Eukaryota</taxon>
        <taxon>Metazoa</taxon>
        <taxon>Chordata</taxon>
        <taxon>Craniata</taxon>
        <taxon>Vertebrata</taxon>
        <taxon>Euteleostomi</taxon>
        <taxon>Archelosauria</taxon>
        <taxon>Archosauria</taxon>
        <taxon>Dinosauria</taxon>
        <taxon>Saurischia</taxon>
        <taxon>Theropoda</taxon>
        <taxon>Coelurosauria</taxon>
        <taxon>Aves</taxon>
        <taxon>Neognathae</taxon>
        <taxon>Neoaves</taxon>
        <taxon>Telluraves</taxon>
        <taxon>Accipitrimorphae</taxon>
        <taxon>Accipitriformes</taxon>
        <taxon>Accipitridae</taxon>
        <taxon>Accipitrinae</taxon>
        <taxon>Buteo</taxon>
    </lineage>
</organism>
<sequence length="1063" mass="119641">MSPQELAALLCKEGDHHLTQQELPIATAFYTAAFSCSAPTAVQKVNSLDRGLWEKVIATLEMWCKGKNQIPKIQSKNLAVVSLSVGIAAIFLSSLSPDNVVSTVYNLETLLRRGCSEEVVSKCNTLLKANPKYSMELLLLRALAWLLSGTQVRKGVADYIQAFVMHRAEAVAYVCTRQREHLPRVIQAFSNYVSTYQKESPDCSSLDQWLGNCYDFLSAVAPDNIWVCRAQAAYLFKKSKFEECVAVCSKALKGFSADNLRDEKALGLLLERAAAYFFLGGRMQEMIQDLAEAFAATPAQAMKHFEELFSPHDTERIEEQARTVLEMKFAAFREAVRTRTELRGNHGTELLPSVIQTVQFLLQISPGSERELSVRLADCYLLHGHIRTALDICDHLLAAEQKTYYNTLLALRGFCSLHVHDHQQALQDFQKVIEHDSPHPNSCIKALCGRGLIRISGGSHYLTALDYITACQLKLEETIFTIKSYVPWNQRGLLLKVLQEEGQKMLQKKRYPGGSSACGQKKKQSCYLGPALQDAPGVYQLASLLVELDASNEASRILCADALYQMGRVEEAHRLLLLALSRNPQRSPILVRLALLQLRKGFMYDGNQLLKKVIRIGDTSCLLPIMDIFKDEDRKLMQTHCHFRALTILKNKQEDADIKEAIAYLSFAIIASGSGYAEDCLLIRARCYGRLGQKKTAIFDFNAILKEEPRNVQALSGRGFIYLALKQHKEAVQDLISALKVEAGVVIPAILSLKLETQELITQLLLQHGRTMLTELVAIKDLSKEEALRDLLMIAKALIKICKDAPQYHIFYTDVLIANGKYEEALAHLQEAFGHSLADDFASARLAVLQLKKRNMAVAAHSFSILAKRDERELAFLLNFIDAKQQQHLSQVAAQEGNVLIKEYCYEKALGYYTLAVLTSKDNPRYLRQRAACLMHLEKYDKALKDMEKVIQKHGHNSLKTRVEDHCSKGYLLLSVAEEEAAVKQYIEALQLDETMALCSIMNGPGSEILTKTFHKIAQYNFEMQHYEEAWKITDYGLKIDKNTELKKLKTRLKREASSCSIH</sequence>
<accession>A0A8C0B426</accession>
<dbReference type="Gene3D" id="1.25.40.10">
    <property type="entry name" value="Tetratricopeptide repeat domain"/>
    <property type="match status" value="5"/>
</dbReference>
<name>A0A8C0B426_9AVES</name>
<protein>
    <submittedName>
        <fullName evidence="1">Tetratricopeptide repeat domain 34</fullName>
    </submittedName>
</protein>
<dbReference type="InterPro" id="IPR042161">
    <property type="entry name" value="TTC34"/>
</dbReference>
<dbReference type="AlphaFoldDB" id="A0A8C0B426"/>
<dbReference type="Ensembl" id="ENSBJAT00000011831.1">
    <property type="protein sequence ID" value="ENSBJAP00000011503.1"/>
    <property type="gene ID" value="ENSBJAG00000007791.1"/>
</dbReference>
<reference evidence="1" key="1">
    <citation type="submission" date="2025-08" db="UniProtKB">
        <authorList>
            <consortium name="Ensembl"/>
        </authorList>
    </citation>
    <scope>IDENTIFICATION</scope>
</reference>